<dbReference type="Proteomes" id="UP001652504">
    <property type="component" value="Unassembled WGS sequence"/>
</dbReference>
<evidence type="ECO:0000256" key="1">
    <source>
        <dbReference type="SAM" id="Phobius"/>
    </source>
</evidence>
<dbReference type="InterPro" id="IPR012902">
    <property type="entry name" value="N_methyl_site"/>
</dbReference>
<accession>A0ABT3A3N0</accession>
<comment type="caution">
    <text evidence="2">The sequence shown here is derived from an EMBL/GenBank/DDBJ whole genome shotgun (WGS) entry which is preliminary data.</text>
</comment>
<sequence>MGECKRQQGFTLLEVMVAAVILFAAISLTSLIFKTAYLSGQKANSTFEQNAYLPIFIDNIKIKLRHQHSESASLLRGEEKIMGVTASWQATEIARAAAPESGLDLTQGVEFNPARFALWDVTLRIKSQGVEQEYRYKEVTY</sequence>
<evidence type="ECO:0000313" key="3">
    <source>
        <dbReference type="Proteomes" id="UP001652504"/>
    </source>
</evidence>
<reference evidence="2 3" key="1">
    <citation type="submission" date="2022-10" db="EMBL/GenBank/DDBJ databases">
        <title>Aestuariibacter sp. AA17 isolated from Montipora capitata coral fragment.</title>
        <authorList>
            <person name="Emsley S.A."/>
            <person name="Pfannmuller K.M."/>
            <person name="Loughran R.M."/>
            <person name="Shlafstein M."/>
            <person name="Papke E."/>
            <person name="Saw J.H."/>
            <person name="Ushijima B."/>
            <person name="Videau P."/>
        </authorList>
    </citation>
    <scope>NUCLEOTIDE SEQUENCE [LARGE SCALE GENOMIC DNA]</scope>
    <source>
        <strain evidence="2 3">AA17</strain>
    </source>
</reference>
<dbReference type="Pfam" id="PF07963">
    <property type="entry name" value="N_methyl"/>
    <property type="match status" value="1"/>
</dbReference>
<feature type="transmembrane region" description="Helical" evidence="1">
    <location>
        <begin position="12"/>
        <end position="33"/>
    </location>
</feature>
<keyword evidence="1" id="KW-0472">Membrane</keyword>
<keyword evidence="1" id="KW-1133">Transmembrane helix</keyword>
<dbReference type="NCBIfam" id="TIGR02532">
    <property type="entry name" value="IV_pilin_GFxxxE"/>
    <property type="match status" value="1"/>
</dbReference>
<gene>
    <name evidence="2" type="ORF">OE749_01110</name>
</gene>
<keyword evidence="3" id="KW-1185">Reference proteome</keyword>
<dbReference type="EMBL" id="JAOWKX010000001">
    <property type="protein sequence ID" value="MCV2883293.1"/>
    <property type="molecule type" value="Genomic_DNA"/>
</dbReference>
<evidence type="ECO:0000313" key="2">
    <source>
        <dbReference type="EMBL" id="MCV2883293.1"/>
    </source>
</evidence>
<keyword evidence="1" id="KW-0812">Transmembrane</keyword>
<dbReference type="RefSeq" id="WP_263710492.1">
    <property type="nucleotide sequence ID" value="NZ_JAOWKX010000001.1"/>
</dbReference>
<name>A0ABT3A3N0_9ALTE</name>
<organism evidence="2 3">
    <name type="scientific">Fluctibacter corallii</name>
    <dbReference type="NCBI Taxonomy" id="2984329"/>
    <lineage>
        <taxon>Bacteria</taxon>
        <taxon>Pseudomonadati</taxon>
        <taxon>Pseudomonadota</taxon>
        <taxon>Gammaproteobacteria</taxon>
        <taxon>Alteromonadales</taxon>
        <taxon>Alteromonadaceae</taxon>
        <taxon>Fluctibacter</taxon>
    </lineage>
</organism>
<proteinExistence type="predicted"/>
<protein>
    <submittedName>
        <fullName evidence="2">Prepilin-type N-terminal cleavage/methylation domain-containing protein</fullName>
    </submittedName>
</protein>